<feature type="region of interest" description="Disordered" evidence="7">
    <location>
        <begin position="1056"/>
        <end position="1149"/>
    </location>
</feature>
<evidence type="ECO:0000256" key="8">
    <source>
        <dbReference type="SAM" id="Phobius"/>
    </source>
</evidence>
<feature type="transmembrane region" description="Helical" evidence="8">
    <location>
        <begin position="937"/>
        <end position="956"/>
    </location>
</feature>
<name>A0A9Q8WNF1_9PEZI</name>
<evidence type="ECO:0000256" key="5">
    <source>
        <dbReference type="ARBA" id="ARBA00022989"/>
    </source>
</evidence>
<feature type="transmembrane region" description="Helical" evidence="8">
    <location>
        <begin position="968"/>
        <end position="993"/>
    </location>
</feature>
<dbReference type="Pfam" id="PF14558">
    <property type="entry name" value="TRP_N"/>
    <property type="match status" value="1"/>
</dbReference>
<feature type="region of interest" description="Disordered" evidence="7">
    <location>
        <begin position="1472"/>
        <end position="1504"/>
    </location>
</feature>
<comment type="similarity">
    <text evidence="2">Belongs to the transient receptor potential (TRP) ion channel family.</text>
</comment>
<feature type="region of interest" description="Disordered" evidence="7">
    <location>
        <begin position="1163"/>
        <end position="1270"/>
    </location>
</feature>
<evidence type="ECO:0000256" key="4">
    <source>
        <dbReference type="ARBA" id="ARBA00022729"/>
    </source>
</evidence>
<organism evidence="10 11">
    <name type="scientific">Colletotrichum lupini</name>
    <dbReference type="NCBI Taxonomy" id="145971"/>
    <lineage>
        <taxon>Eukaryota</taxon>
        <taxon>Fungi</taxon>
        <taxon>Dikarya</taxon>
        <taxon>Ascomycota</taxon>
        <taxon>Pezizomycotina</taxon>
        <taxon>Sordariomycetes</taxon>
        <taxon>Hypocreomycetidae</taxon>
        <taxon>Glomerellales</taxon>
        <taxon>Glomerellaceae</taxon>
        <taxon>Colletotrichum</taxon>
        <taxon>Colletotrichum acutatum species complex</taxon>
    </lineage>
</organism>
<sequence>MLPWIKMNGLGCFTGFNRSQCPIPVARVTRLPEQVFVPLSSAVRADAIHNPGAITPVPVSRFRPVSGRSSCKGKQSTTHSCSICPCPLTVCRFQARAHEMAFQTRHLAQALSSLLLLQNTPPASPSSLVSFYPRLYSYPVLDPDLIPPSPFCGLLESGFPVWLNHTPNPESHQRPAGPLILATAIILHLPPATTDPSRPYLAALLLRFFYARRQNTVDNPTTTISLAIFTTARLHYFSLDILVEAPQTPPSRLGQDPELSTIHQGTFCCFGKPTYDLPCPPSHLQTSTQPRHATQLNTYMSFAIASQHLHPSGIPAQEFPNRPVAPLRQPPTMARFGGSTSLAATLIVLFSFFATILAATETVYITGSDKDGNSKQLAVNRNPGLFTGDFGDCLGGQSLFNITKFDAAYYADNMTVQFHLDGTTNIRNESLMMHINVEAYGETRFEMNFNPCMANIASLCPLNASKPITAFAEFRLTPAQIDGIPSIALDIPDFEGSARIQIFANSSQTQIGCFQAVMRNGNSFSHPAAISSILGVFTLAAILASAATAMYGVSMPHIRTHYAHSLSVLVIFETYQTVFFSGALSVDWPSVLPAWWSNFGWAAGMIYSEKVINSIDGFAGVTGNASQVGGAGSTVINTGGGLVQQIYGRSLDTFSMSSDGAPVPNLVQRATRVYNTSNPYEYYWAGDPVAPGMPTPGKWIGFAGDLSALGIPAADAFTLGLIWWLVAIGLVAVSIAAFKFMLDLLARTKLIKQDRFLYFRNHLGGYLAVGVLRTLLISFSSLMTLALFQFNIRAPAGPTAIAAIIFIILLIGVGGLVAYACFFRLRLGKYEMGPDTIMFEQGKLFGSIPAVATTRASEIGEKETTAKRYGSLPFFKIRFIDDDPNRTTVHQDEVYIKRFGWLSARYRRTRWWFFACWLSYQFIRACFIGGGARSPLAQVYGLFVFEIIAFVVFVKLNPFEGQRNTSLAIWMLGITKIVTAGFSIAFLPAFAIGRILSTVFGIIIIVVQGFLVVAVLILIVLGAISSWMSLYRNREQFPEVLDGIRIKYYEHIQARATDLPPPPKPDPKIEEPREPPQPYFSVNNVRRTRKIEDDDEEDQVGDIIRPANASVVQFAPGTTTTRRTRTDSVSSRYSVGSLPRRARPHRTSWSSADFAEWDANNNADRPGSSLAHRSSFGHQRKVSHSGSQPDLGRSANNSPAPARSVSMTNNELRRLMTPTEELPEESVMTPGSMAEPETSTKHTDTAISPIHEKDEHEARKENASPVEEKPQKRSIFLTFTNFHEKQSLGVSGNAHLKKKKPLIFVMALMCGGQAGRSGRCSHLGTCTYLYGLWMSCRDKETKVSGTATYSSQLIRATRRVICAQRWDGLLRSWGMMASGIRAGEMVIRWGTCSFHLSSVVLSTVSPVETEGIPVPPSHATVTNYGGTFLDFYASTAPSTGQPYPIGTLNSTTRRMRVRAGIRDIVEEYKRDVECESPSSSREYQTNGGARGESLSDNACRRNIP</sequence>
<feature type="transmembrane region" description="Helical" evidence="8">
    <location>
        <begin position="721"/>
        <end position="742"/>
    </location>
</feature>
<feature type="transmembrane region" description="Helical" evidence="8">
    <location>
        <begin position="800"/>
        <end position="822"/>
    </location>
</feature>
<evidence type="ECO:0000256" key="2">
    <source>
        <dbReference type="ARBA" id="ARBA00010642"/>
    </source>
</evidence>
<dbReference type="InterPro" id="IPR010308">
    <property type="entry name" value="TRP_C"/>
</dbReference>
<feature type="transmembrane region" description="Helical" evidence="8">
    <location>
        <begin position="528"/>
        <end position="553"/>
    </location>
</feature>
<dbReference type="GO" id="GO:0009272">
    <property type="term" value="P:fungal-type cell wall biogenesis"/>
    <property type="evidence" value="ECO:0007669"/>
    <property type="project" value="TreeGrafter"/>
</dbReference>
<evidence type="ECO:0000256" key="6">
    <source>
        <dbReference type="ARBA" id="ARBA00023136"/>
    </source>
</evidence>
<dbReference type="KEGG" id="clup:CLUP02_14816"/>
<feature type="transmembrane region" description="Helical" evidence="8">
    <location>
        <begin position="999"/>
        <end position="1024"/>
    </location>
</feature>
<dbReference type="SMART" id="SM01320">
    <property type="entry name" value="TRP_N"/>
    <property type="match status" value="1"/>
</dbReference>
<feature type="transmembrane region" description="Helical" evidence="8">
    <location>
        <begin position="336"/>
        <end position="359"/>
    </location>
</feature>
<evidence type="ECO:0000256" key="3">
    <source>
        <dbReference type="ARBA" id="ARBA00022692"/>
    </source>
</evidence>
<reference evidence="10" key="1">
    <citation type="journal article" date="2021" name="Mol. Plant Microbe Interact.">
        <title>Complete Genome Sequence of the Plant-Pathogenic Fungus Colletotrichum lupini.</title>
        <authorList>
            <person name="Baroncelli R."/>
            <person name="Pensec F."/>
            <person name="Da Lio D."/>
            <person name="Boufleur T."/>
            <person name="Vicente I."/>
            <person name="Sarrocco S."/>
            <person name="Picot A."/>
            <person name="Baraldi E."/>
            <person name="Sukno S."/>
            <person name="Thon M."/>
            <person name="Le Floch G."/>
        </authorList>
    </citation>
    <scope>NUCLEOTIDE SEQUENCE</scope>
    <source>
        <strain evidence="10">IMI 504893</strain>
    </source>
</reference>
<keyword evidence="4" id="KW-0732">Signal</keyword>
<protein>
    <submittedName>
        <fullName evidence="10">Transient receptor potential ion channel</fullName>
    </submittedName>
</protein>
<evidence type="ECO:0000259" key="9">
    <source>
        <dbReference type="SMART" id="SM01320"/>
    </source>
</evidence>
<dbReference type="EMBL" id="CP019480">
    <property type="protein sequence ID" value="UQC89287.1"/>
    <property type="molecule type" value="Genomic_DNA"/>
</dbReference>
<keyword evidence="5 8" id="KW-1133">Transmembrane helix</keyword>
<feature type="transmembrane region" description="Helical" evidence="8">
    <location>
        <begin position="763"/>
        <end position="788"/>
    </location>
</feature>
<feature type="compositionally biased region" description="Basic and acidic residues" evidence="7">
    <location>
        <begin position="1238"/>
        <end position="1270"/>
    </location>
</feature>
<dbReference type="InterPro" id="IPR040241">
    <property type="entry name" value="TRP_Flc/Pkd2-like"/>
</dbReference>
<keyword evidence="11" id="KW-1185">Reference proteome</keyword>
<keyword evidence="6 8" id="KW-0472">Membrane</keyword>
<dbReference type="GeneID" id="73348752"/>
<accession>A0A9Q8WNF1</accession>
<keyword evidence="3 8" id="KW-0812">Transmembrane</keyword>
<dbReference type="GO" id="GO:0016020">
    <property type="term" value="C:membrane"/>
    <property type="evidence" value="ECO:0007669"/>
    <property type="project" value="UniProtKB-SubCell"/>
</dbReference>
<evidence type="ECO:0000313" key="11">
    <source>
        <dbReference type="Proteomes" id="UP000830671"/>
    </source>
</evidence>
<feature type="compositionally biased region" description="Polar residues" evidence="7">
    <location>
        <begin position="1476"/>
        <end position="1487"/>
    </location>
</feature>
<gene>
    <name evidence="10" type="ORF">CLUP02_14816</name>
</gene>
<dbReference type="InterPro" id="IPR032800">
    <property type="entry name" value="TRP_N"/>
</dbReference>
<keyword evidence="10" id="KW-0675">Receptor</keyword>
<dbReference type="Proteomes" id="UP000830671">
    <property type="component" value="Chromosome 8"/>
</dbReference>
<proteinExistence type="inferred from homology"/>
<feature type="domain" description="ML-like" evidence="9">
    <location>
        <begin position="383"/>
        <end position="525"/>
    </location>
</feature>
<dbReference type="PANTHER" id="PTHR31145">
    <property type="entry name" value="INTEGRAL MEMBRANE PROTEIN (AFU_ORTHOLOGUE AFUA_7G01610)"/>
    <property type="match status" value="1"/>
</dbReference>
<evidence type="ECO:0000256" key="7">
    <source>
        <dbReference type="SAM" id="MobiDB-lite"/>
    </source>
</evidence>
<feature type="compositionally biased region" description="Polar residues" evidence="7">
    <location>
        <begin position="1184"/>
        <end position="1210"/>
    </location>
</feature>
<dbReference type="Pfam" id="PF06011">
    <property type="entry name" value="TRP"/>
    <property type="match status" value="1"/>
</dbReference>
<evidence type="ECO:0000256" key="1">
    <source>
        <dbReference type="ARBA" id="ARBA00004141"/>
    </source>
</evidence>
<feature type="transmembrane region" description="Helical" evidence="8">
    <location>
        <begin position="911"/>
        <end position="931"/>
    </location>
</feature>
<comment type="subcellular location">
    <subcellularLocation>
        <location evidence="1">Membrane</location>
        <topology evidence="1">Multi-pass membrane protein</topology>
    </subcellularLocation>
</comment>
<dbReference type="RefSeq" id="XP_049150888.1">
    <property type="nucleotide sequence ID" value="XM_049293742.1"/>
</dbReference>
<dbReference type="PANTHER" id="PTHR31145:SF7">
    <property type="entry name" value="TRP-LIKE ION CHANNEL"/>
    <property type="match status" value="1"/>
</dbReference>
<feature type="compositionally biased region" description="Basic and acidic residues" evidence="7">
    <location>
        <begin position="1065"/>
        <end position="1074"/>
    </location>
</feature>
<evidence type="ECO:0000313" key="10">
    <source>
        <dbReference type="EMBL" id="UQC89287.1"/>
    </source>
</evidence>
<dbReference type="GO" id="GO:0055085">
    <property type="term" value="P:transmembrane transport"/>
    <property type="evidence" value="ECO:0007669"/>
    <property type="project" value="TreeGrafter"/>
</dbReference>